<name>A0A931AQ42_9ACTN</name>
<evidence type="ECO:0000313" key="2">
    <source>
        <dbReference type="EMBL" id="MBF8194380.1"/>
    </source>
</evidence>
<sequence length="372" mass="40756">MRIGSPGRIDAETAERIRGDLRDFARLGGFTLRPRSTPWYGAALRTAEQARQAADLASRLHSHLLPLLAYRVDQACGEVGLRTPGGYLERAARLRLFEGVAETMRRLSPRVFEAAPTRLAEATSEPALLRAFRQNRPGGQRVSRAEGSGGRRAAWGDWFGRWQASWENRFGGWRRAAREGAPLGLWERRALRKQARAFWLGANRPERADLRGALAEAAAQLAEWESLRVSPPDGGSWRPGPAPTGPLPAGGRPMAGRSGSQGVRGRPPWPPSELGDLLRLEAGCEARLDSLRAYVRVPDDPEQVLAALCADRDTAWRLPSLYELGMRLDSLGLGALLDDLVRKEADADLAVAAFDHAWYSAILDHLGTGRSA</sequence>
<gene>
    <name evidence="2" type="ORF">ITP53_53740</name>
</gene>
<organism evidence="2 3">
    <name type="scientific">Nonomuraea cypriaca</name>
    <dbReference type="NCBI Taxonomy" id="1187855"/>
    <lineage>
        <taxon>Bacteria</taxon>
        <taxon>Bacillati</taxon>
        <taxon>Actinomycetota</taxon>
        <taxon>Actinomycetes</taxon>
        <taxon>Streptosporangiales</taxon>
        <taxon>Streptosporangiaceae</taxon>
        <taxon>Nonomuraea</taxon>
    </lineage>
</organism>
<reference evidence="2" key="1">
    <citation type="submission" date="2020-11" db="EMBL/GenBank/DDBJ databases">
        <title>Whole-genome analyses of Nonomuraea sp. K274.</title>
        <authorList>
            <person name="Veyisoglu A."/>
        </authorList>
    </citation>
    <scope>NUCLEOTIDE SEQUENCE</scope>
    <source>
        <strain evidence="2">K274</strain>
    </source>
</reference>
<proteinExistence type="predicted"/>
<comment type="caution">
    <text evidence="2">The sequence shown here is derived from an EMBL/GenBank/DDBJ whole genome shotgun (WGS) entry which is preliminary data.</text>
</comment>
<dbReference type="Proteomes" id="UP000605361">
    <property type="component" value="Unassembled WGS sequence"/>
</dbReference>
<dbReference type="AlphaFoldDB" id="A0A931AQ42"/>
<keyword evidence="3" id="KW-1185">Reference proteome</keyword>
<protein>
    <submittedName>
        <fullName evidence="2">Uncharacterized protein</fullName>
    </submittedName>
</protein>
<dbReference type="EMBL" id="JADOGI010000405">
    <property type="protein sequence ID" value="MBF8194380.1"/>
    <property type="molecule type" value="Genomic_DNA"/>
</dbReference>
<feature type="region of interest" description="Disordered" evidence="1">
    <location>
        <begin position="229"/>
        <end position="268"/>
    </location>
</feature>
<accession>A0A931AQ42</accession>
<evidence type="ECO:0000313" key="3">
    <source>
        <dbReference type="Proteomes" id="UP000605361"/>
    </source>
</evidence>
<evidence type="ECO:0000256" key="1">
    <source>
        <dbReference type="SAM" id="MobiDB-lite"/>
    </source>
</evidence>